<dbReference type="InterPro" id="IPR015797">
    <property type="entry name" value="NUDIX_hydrolase-like_dom_sf"/>
</dbReference>
<dbReference type="InterPro" id="IPR000445">
    <property type="entry name" value="HhH_motif"/>
</dbReference>
<dbReference type="GO" id="GO:0032357">
    <property type="term" value="F:oxidized purine DNA binding"/>
    <property type="evidence" value="ECO:0007669"/>
    <property type="project" value="TreeGrafter"/>
</dbReference>
<dbReference type="InterPro" id="IPR044298">
    <property type="entry name" value="MIG/MutY"/>
</dbReference>
<dbReference type="InterPro" id="IPR005760">
    <property type="entry name" value="A/G_AdeGlyc_MutY"/>
</dbReference>
<evidence type="ECO:0000256" key="2">
    <source>
        <dbReference type="ARBA" id="ARBA00002933"/>
    </source>
</evidence>
<keyword evidence="6" id="KW-0004">4Fe-4S</keyword>
<keyword evidence="17" id="KW-1185">Reference proteome</keyword>
<dbReference type="SMART" id="SM00478">
    <property type="entry name" value="ENDO3c"/>
    <property type="match status" value="1"/>
</dbReference>
<evidence type="ECO:0000256" key="1">
    <source>
        <dbReference type="ARBA" id="ARBA00000843"/>
    </source>
</evidence>
<keyword evidence="9" id="KW-0378">Hydrolase</keyword>
<dbReference type="Proteomes" id="UP000276254">
    <property type="component" value="Chromosome"/>
</dbReference>
<reference evidence="16 17" key="1">
    <citation type="submission" date="2018-09" db="EMBL/GenBank/DDBJ databases">
        <title>Sphingomonas peninsula sp. nov., isolated from fildes peninsula, Antarctic soil.</title>
        <authorList>
            <person name="Yingchao G."/>
        </authorList>
    </citation>
    <scope>NUCLEOTIDE SEQUENCE [LARGE SCALE GENOMIC DNA]</scope>
    <source>
        <strain evidence="16 17">YZ-8</strain>
    </source>
</reference>
<dbReference type="EMBL" id="CP032829">
    <property type="protein sequence ID" value="AYJ86738.1"/>
    <property type="molecule type" value="Genomic_DNA"/>
</dbReference>
<dbReference type="Pfam" id="PF14815">
    <property type="entry name" value="NUDIX_4"/>
    <property type="match status" value="1"/>
</dbReference>
<evidence type="ECO:0000313" key="17">
    <source>
        <dbReference type="Proteomes" id="UP000276254"/>
    </source>
</evidence>
<evidence type="ECO:0000313" key="16">
    <source>
        <dbReference type="EMBL" id="AYJ86738.1"/>
    </source>
</evidence>
<evidence type="ECO:0000256" key="13">
    <source>
        <dbReference type="ARBA" id="ARBA00023295"/>
    </source>
</evidence>
<evidence type="ECO:0000256" key="11">
    <source>
        <dbReference type="ARBA" id="ARBA00023014"/>
    </source>
</evidence>
<dbReference type="OrthoDB" id="9802365at2"/>
<evidence type="ECO:0000256" key="4">
    <source>
        <dbReference type="ARBA" id="ARBA00012045"/>
    </source>
</evidence>
<dbReference type="PROSITE" id="PS01155">
    <property type="entry name" value="ENDONUCLEASE_III_2"/>
    <property type="match status" value="1"/>
</dbReference>
<dbReference type="AlphaFoldDB" id="A0A494TMR0"/>
<evidence type="ECO:0000256" key="6">
    <source>
        <dbReference type="ARBA" id="ARBA00022485"/>
    </source>
</evidence>
<dbReference type="FunFam" id="1.10.340.30:FF:000002">
    <property type="entry name" value="Adenine DNA glycosylase"/>
    <property type="match status" value="1"/>
</dbReference>
<dbReference type="GO" id="GO:0000701">
    <property type="term" value="F:purine-specific mismatch base pair DNA N-glycosylase activity"/>
    <property type="evidence" value="ECO:0007669"/>
    <property type="project" value="UniProtKB-EC"/>
</dbReference>
<comment type="catalytic activity">
    <reaction evidence="1 14">
        <text>Hydrolyzes free adenine bases from 7,8-dihydro-8-oxoguanine:adenine mismatched double-stranded DNA, leaving an apurinic site.</text>
        <dbReference type="EC" id="3.2.2.31"/>
    </reaction>
</comment>
<evidence type="ECO:0000256" key="14">
    <source>
        <dbReference type="RuleBase" id="RU365096"/>
    </source>
</evidence>
<dbReference type="Pfam" id="PF00730">
    <property type="entry name" value="HhH-GPD"/>
    <property type="match status" value="1"/>
</dbReference>
<evidence type="ECO:0000256" key="7">
    <source>
        <dbReference type="ARBA" id="ARBA00022723"/>
    </source>
</evidence>
<dbReference type="PANTHER" id="PTHR42944">
    <property type="entry name" value="ADENINE DNA GLYCOSYLASE"/>
    <property type="match status" value="1"/>
</dbReference>
<comment type="cofactor">
    <cofactor evidence="14">
        <name>[4Fe-4S] cluster</name>
        <dbReference type="ChEBI" id="CHEBI:49883"/>
    </cofactor>
    <text evidence="14">Binds 1 [4Fe-4S] cluster.</text>
</comment>
<dbReference type="GO" id="GO:0006298">
    <property type="term" value="P:mismatch repair"/>
    <property type="evidence" value="ECO:0007669"/>
    <property type="project" value="TreeGrafter"/>
</dbReference>
<dbReference type="InterPro" id="IPR003265">
    <property type="entry name" value="HhH-GPD_domain"/>
</dbReference>
<keyword evidence="7" id="KW-0479">Metal-binding</keyword>
<dbReference type="InterPro" id="IPR029119">
    <property type="entry name" value="MutY_C"/>
</dbReference>
<comment type="function">
    <text evidence="2">Adenine glycosylase active on G-A mispairs. MutY also corrects error-prone DNA synthesis past GO lesions which are due to the oxidatively damaged form of guanine: 7,8-dihydro-8-oxoguanine (8-oxo-dGTP).</text>
</comment>
<evidence type="ECO:0000256" key="10">
    <source>
        <dbReference type="ARBA" id="ARBA00023004"/>
    </source>
</evidence>
<dbReference type="GO" id="GO:0051539">
    <property type="term" value="F:4 iron, 4 sulfur cluster binding"/>
    <property type="evidence" value="ECO:0007669"/>
    <property type="project" value="UniProtKB-UniRule"/>
</dbReference>
<organism evidence="16 17">
    <name type="scientific">Sphingomonas paeninsulae</name>
    <dbReference type="NCBI Taxonomy" id="2319844"/>
    <lineage>
        <taxon>Bacteria</taxon>
        <taxon>Pseudomonadati</taxon>
        <taxon>Pseudomonadota</taxon>
        <taxon>Alphaproteobacteria</taxon>
        <taxon>Sphingomonadales</taxon>
        <taxon>Sphingomonadaceae</taxon>
        <taxon>Sphingomonas</taxon>
    </lineage>
</organism>
<dbReference type="CDD" id="cd03431">
    <property type="entry name" value="NUDIX_DNA_Glycosylase_C-MutY"/>
    <property type="match status" value="1"/>
</dbReference>
<protein>
    <recommendedName>
        <fullName evidence="5 14">Adenine DNA glycosylase</fullName>
        <ecNumber evidence="4 14">3.2.2.31</ecNumber>
    </recommendedName>
</protein>
<proteinExistence type="inferred from homology"/>
<keyword evidence="12" id="KW-0234">DNA repair</keyword>
<comment type="similarity">
    <text evidence="3 14">Belongs to the Nth/MutY family.</text>
</comment>
<keyword evidence="10 14" id="KW-0408">Iron</keyword>
<dbReference type="Gene3D" id="1.10.1670.10">
    <property type="entry name" value="Helix-hairpin-Helix base-excision DNA repair enzymes (C-terminal)"/>
    <property type="match status" value="1"/>
</dbReference>
<dbReference type="NCBIfam" id="TIGR01084">
    <property type="entry name" value="mutY"/>
    <property type="match status" value="1"/>
</dbReference>
<dbReference type="GO" id="GO:0046872">
    <property type="term" value="F:metal ion binding"/>
    <property type="evidence" value="ECO:0007669"/>
    <property type="project" value="UniProtKB-UniRule"/>
</dbReference>
<evidence type="ECO:0000256" key="9">
    <source>
        <dbReference type="ARBA" id="ARBA00022801"/>
    </source>
</evidence>
<evidence type="ECO:0000256" key="12">
    <source>
        <dbReference type="ARBA" id="ARBA00023204"/>
    </source>
</evidence>
<dbReference type="SUPFAM" id="SSF55811">
    <property type="entry name" value="Nudix"/>
    <property type="match status" value="1"/>
</dbReference>
<dbReference type="InterPro" id="IPR004036">
    <property type="entry name" value="Endonuclease-III-like_CS2"/>
</dbReference>
<keyword evidence="11" id="KW-0411">Iron-sulfur</keyword>
<dbReference type="GO" id="GO:0006284">
    <property type="term" value="P:base-excision repair"/>
    <property type="evidence" value="ECO:0007669"/>
    <property type="project" value="UniProtKB-UniRule"/>
</dbReference>
<name>A0A494TMR0_SPHPE</name>
<keyword evidence="13 14" id="KW-0326">Glycosidase</keyword>
<dbReference type="EC" id="3.2.2.31" evidence="4 14"/>
<evidence type="ECO:0000256" key="3">
    <source>
        <dbReference type="ARBA" id="ARBA00008343"/>
    </source>
</evidence>
<gene>
    <name evidence="16" type="primary">mutY</name>
    <name evidence="16" type="ORF">D3Y57_13170</name>
</gene>
<dbReference type="KEGG" id="spha:D3Y57_13170"/>
<evidence type="ECO:0000259" key="15">
    <source>
        <dbReference type="SMART" id="SM00478"/>
    </source>
</evidence>
<accession>A0A494TMR0</accession>
<dbReference type="PANTHER" id="PTHR42944:SF1">
    <property type="entry name" value="ADENINE DNA GLYCOSYLASE"/>
    <property type="match status" value="1"/>
</dbReference>
<evidence type="ECO:0000256" key="5">
    <source>
        <dbReference type="ARBA" id="ARBA00022023"/>
    </source>
</evidence>
<feature type="domain" description="HhH-GPD" evidence="15">
    <location>
        <begin position="90"/>
        <end position="239"/>
    </location>
</feature>
<dbReference type="Gene3D" id="1.10.340.30">
    <property type="entry name" value="Hypothetical protein, domain 2"/>
    <property type="match status" value="1"/>
</dbReference>
<sequence>MQRVRCRAQSLKRYAHVRPAHALEQRIWRELAFHVSALAHLCHKRSVSVDIPISAKLLRWYDAHARDLPWRSPPGSSPPDPYRVWLSEIMLQQTTVGAVKPYFAKFTARWPTVDRLAAADDADVMAAWAGLGYYARARNLLACARAIVAGHGGVFPANEGDLRTLPGVGTYTAAAIAAIAFHQRAVVVDGNVERVVSRLFAVETALPSSKPELWRLTDTVTPETRAGDFAQAMMDLGSTICTPRHPSCLICPLQTDCLATRNDPASYPRRAAKVAKPERSATAFWIERDGQVLLIRRPQSGLLGGMRAFPSTLETKAASVDQASFHQGEPAGEIVHVFTHFRLTLSIRIGTPETGCNISTDGEWWPIDLLEEAGLPSVFAKVATVMMEKVTI</sequence>
<dbReference type="InterPro" id="IPR023170">
    <property type="entry name" value="HhH_base_excis_C"/>
</dbReference>
<evidence type="ECO:0000256" key="8">
    <source>
        <dbReference type="ARBA" id="ARBA00022763"/>
    </source>
</evidence>
<dbReference type="CDD" id="cd00056">
    <property type="entry name" value="ENDO3c"/>
    <property type="match status" value="1"/>
</dbReference>
<dbReference type="SUPFAM" id="SSF48150">
    <property type="entry name" value="DNA-glycosylase"/>
    <property type="match status" value="1"/>
</dbReference>
<dbReference type="Gene3D" id="3.90.79.10">
    <property type="entry name" value="Nucleoside Triphosphate Pyrophosphohydrolase"/>
    <property type="match status" value="1"/>
</dbReference>
<dbReference type="GO" id="GO:0034039">
    <property type="term" value="F:8-oxo-7,8-dihydroguanine DNA N-glycosylase activity"/>
    <property type="evidence" value="ECO:0007669"/>
    <property type="project" value="TreeGrafter"/>
</dbReference>
<dbReference type="Pfam" id="PF00633">
    <property type="entry name" value="HHH"/>
    <property type="match status" value="1"/>
</dbReference>
<dbReference type="InterPro" id="IPR011257">
    <property type="entry name" value="DNA_glycosylase"/>
</dbReference>
<dbReference type="GO" id="GO:0035485">
    <property type="term" value="F:adenine/guanine mispair binding"/>
    <property type="evidence" value="ECO:0007669"/>
    <property type="project" value="TreeGrafter"/>
</dbReference>
<keyword evidence="8 14" id="KW-0227">DNA damage</keyword>